<evidence type="ECO:0000313" key="3">
    <source>
        <dbReference type="Proteomes" id="UP000317650"/>
    </source>
</evidence>
<gene>
    <name evidence="2" type="ORF">C4D60_Mb04t29960</name>
</gene>
<sequence>MDNVPYPKKLRIVRAEQNRTTRSPGGCIHRAILLRPGGLCRILHATSLAGAASIALLAFLPQPSLPLHSSASVRELRDPEEVRWIPRPCRPRVSPFETRSRWRRGRPQFGAPARLNSRREA</sequence>
<feature type="region of interest" description="Disordered" evidence="1">
    <location>
        <begin position="96"/>
        <end position="121"/>
    </location>
</feature>
<name>A0A4S8KFS9_MUSBA</name>
<proteinExistence type="predicted"/>
<accession>A0A4S8KFS9</accession>
<reference evidence="2 3" key="1">
    <citation type="journal article" date="2019" name="Nat. Plants">
        <title>Genome sequencing of Musa balbisiana reveals subgenome evolution and function divergence in polyploid bananas.</title>
        <authorList>
            <person name="Yao X."/>
        </authorList>
    </citation>
    <scope>NUCLEOTIDE SEQUENCE [LARGE SCALE GENOMIC DNA]</scope>
    <source>
        <strain evidence="3">cv. DH-PKW</strain>
        <tissue evidence="2">Leaves</tissue>
    </source>
</reference>
<dbReference type="Proteomes" id="UP000317650">
    <property type="component" value="Chromosome 4"/>
</dbReference>
<evidence type="ECO:0000313" key="2">
    <source>
        <dbReference type="EMBL" id="THU74117.1"/>
    </source>
</evidence>
<keyword evidence="3" id="KW-1185">Reference proteome</keyword>
<comment type="caution">
    <text evidence="2">The sequence shown here is derived from an EMBL/GenBank/DDBJ whole genome shotgun (WGS) entry which is preliminary data.</text>
</comment>
<organism evidence="2 3">
    <name type="scientific">Musa balbisiana</name>
    <name type="common">Banana</name>
    <dbReference type="NCBI Taxonomy" id="52838"/>
    <lineage>
        <taxon>Eukaryota</taxon>
        <taxon>Viridiplantae</taxon>
        <taxon>Streptophyta</taxon>
        <taxon>Embryophyta</taxon>
        <taxon>Tracheophyta</taxon>
        <taxon>Spermatophyta</taxon>
        <taxon>Magnoliopsida</taxon>
        <taxon>Liliopsida</taxon>
        <taxon>Zingiberales</taxon>
        <taxon>Musaceae</taxon>
        <taxon>Musa</taxon>
    </lineage>
</organism>
<protein>
    <submittedName>
        <fullName evidence="2">Uncharacterized protein</fullName>
    </submittedName>
</protein>
<dbReference type="EMBL" id="PYDT01000001">
    <property type="protein sequence ID" value="THU74117.1"/>
    <property type="molecule type" value="Genomic_DNA"/>
</dbReference>
<dbReference type="AlphaFoldDB" id="A0A4S8KFS9"/>
<evidence type="ECO:0000256" key="1">
    <source>
        <dbReference type="SAM" id="MobiDB-lite"/>
    </source>
</evidence>